<dbReference type="STRING" id="1123069.ruthe_02879"/>
<name>S9SAH1_9RHOB</name>
<dbReference type="Proteomes" id="UP000015346">
    <property type="component" value="Unassembled WGS sequence"/>
</dbReference>
<dbReference type="EMBL" id="AOLV01000033">
    <property type="protein sequence ID" value="EPX83254.1"/>
    <property type="molecule type" value="Genomic_DNA"/>
</dbReference>
<evidence type="ECO:0000256" key="1">
    <source>
        <dbReference type="SAM" id="MobiDB-lite"/>
    </source>
</evidence>
<proteinExistence type="predicted"/>
<dbReference type="AlphaFoldDB" id="S9SAH1"/>
<dbReference type="HOGENOM" id="CLU_2169198_0_0_5"/>
<evidence type="ECO:0000313" key="3">
    <source>
        <dbReference type="Proteomes" id="UP000015346"/>
    </source>
</evidence>
<protein>
    <submittedName>
        <fullName evidence="2">Uncharacterized protein</fullName>
    </submittedName>
</protein>
<keyword evidence="3" id="KW-1185">Reference proteome</keyword>
<comment type="caution">
    <text evidence="2">The sequence shown here is derived from an EMBL/GenBank/DDBJ whole genome shotgun (WGS) entry which is preliminary data.</text>
</comment>
<feature type="region of interest" description="Disordered" evidence="1">
    <location>
        <begin position="65"/>
        <end position="95"/>
    </location>
</feature>
<evidence type="ECO:0000313" key="2">
    <source>
        <dbReference type="EMBL" id="EPX83254.1"/>
    </source>
</evidence>
<sequence>MHPLHAIVDCERYPLDRPGSADWDALVARTRAALAAEGMADLPGFLRPQARARMVAALAPASRQRALSMPAGTTSTSARRSRACPRTTLPWPRSRRAAAPWPATVWRGIC</sequence>
<organism evidence="2 3">
    <name type="scientific">Rubellimicrobium thermophilum DSM 16684</name>
    <dbReference type="NCBI Taxonomy" id="1123069"/>
    <lineage>
        <taxon>Bacteria</taxon>
        <taxon>Pseudomonadati</taxon>
        <taxon>Pseudomonadota</taxon>
        <taxon>Alphaproteobacteria</taxon>
        <taxon>Rhodobacterales</taxon>
        <taxon>Roseobacteraceae</taxon>
        <taxon>Rubellimicrobium</taxon>
    </lineage>
</organism>
<accession>S9SAH1</accession>
<gene>
    <name evidence="2" type="ORF">ruthe_02879</name>
</gene>
<reference evidence="2 3" key="1">
    <citation type="journal article" date="2013" name="Stand. Genomic Sci.">
        <title>Genome sequence of the reddish-pigmented Rubellimicrobium thermophilum type strain (DSM 16684(T)), a member of the Roseobacter clade.</title>
        <authorList>
            <person name="Fiebig A."/>
            <person name="Riedel T."/>
            <person name="Gronow S."/>
            <person name="Petersen J."/>
            <person name="Klenk H.P."/>
            <person name="Goker M."/>
        </authorList>
    </citation>
    <scope>NUCLEOTIDE SEQUENCE [LARGE SCALE GENOMIC DNA]</scope>
    <source>
        <strain evidence="2 3">DSM 16684</strain>
    </source>
</reference>